<dbReference type="Gene3D" id="3.60.20.40">
    <property type="match status" value="1"/>
</dbReference>
<evidence type="ECO:0000256" key="1">
    <source>
        <dbReference type="ARBA" id="ARBA00009381"/>
    </source>
</evidence>
<proteinExistence type="inferred from homology"/>
<protein>
    <submittedName>
        <fullName evidence="7">Gamma-glutamyltranspeptidase</fullName>
        <ecNumber evidence="7">2.3.2.2</ecNumber>
    </submittedName>
</protein>
<accession>A0A157PAE2</accession>
<evidence type="ECO:0000313" key="7">
    <source>
        <dbReference type="EMBL" id="SAI30448.1"/>
    </source>
</evidence>
<dbReference type="InterPro" id="IPR029055">
    <property type="entry name" value="Ntn_hydrolases_N"/>
</dbReference>
<feature type="signal peptide" evidence="6">
    <location>
        <begin position="1"/>
        <end position="19"/>
    </location>
</feature>
<evidence type="ECO:0000256" key="6">
    <source>
        <dbReference type="SAM" id="SignalP"/>
    </source>
</evidence>
<name>A0A157PAE2_9BORD</name>
<dbReference type="AlphaFoldDB" id="A0A157PAE2"/>
<keyword evidence="7" id="KW-0012">Acyltransferase</keyword>
<dbReference type="GO" id="GO:0016787">
    <property type="term" value="F:hydrolase activity"/>
    <property type="evidence" value="ECO:0007669"/>
    <property type="project" value="UniProtKB-KW"/>
</dbReference>
<dbReference type="InterPro" id="IPR043137">
    <property type="entry name" value="GGT_ssub_C"/>
</dbReference>
<dbReference type="EC" id="2.3.2.2" evidence="7"/>
<dbReference type="InterPro" id="IPR043138">
    <property type="entry name" value="GGT_lsub"/>
</dbReference>
<evidence type="ECO:0000256" key="2">
    <source>
        <dbReference type="ARBA" id="ARBA00022679"/>
    </source>
</evidence>
<dbReference type="OrthoDB" id="5297205at2"/>
<dbReference type="Gene3D" id="1.10.246.130">
    <property type="match status" value="1"/>
</dbReference>
<keyword evidence="2 7" id="KW-0808">Transferase</keyword>
<gene>
    <name evidence="7" type="primary">ggt_3</name>
    <name evidence="7" type="ORF">SAMEA1982600_02421</name>
</gene>
<dbReference type="InterPro" id="IPR051792">
    <property type="entry name" value="GGT_bact"/>
</dbReference>
<reference evidence="7 8" key="1">
    <citation type="submission" date="2016-03" db="EMBL/GenBank/DDBJ databases">
        <authorList>
            <consortium name="Pathogen Informatics"/>
        </authorList>
    </citation>
    <scope>NUCLEOTIDE SEQUENCE [LARGE SCALE GENOMIC DNA]</scope>
    <source>
        <strain evidence="7 8">NCTC13364</strain>
    </source>
</reference>
<dbReference type="PANTHER" id="PTHR43199:SF1">
    <property type="entry name" value="GLUTATHIONE HYDROLASE PROENZYME"/>
    <property type="match status" value="1"/>
</dbReference>
<comment type="similarity">
    <text evidence="1">Belongs to the gamma-glutamyltransferase family.</text>
</comment>
<dbReference type="Proteomes" id="UP000077037">
    <property type="component" value="Unassembled WGS sequence"/>
</dbReference>
<dbReference type="EMBL" id="FKBS01000014">
    <property type="protein sequence ID" value="SAI30448.1"/>
    <property type="molecule type" value="Genomic_DNA"/>
</dbReference>
<evidence type="ECO:0000256" key="4">
    <source>
        <dbReference type="ARBA" id="ARBA00023145"/>
    </source>
</evidence>
<evidence type="ECO:0000313" key="8">
    <source>
        <dbReference type="Proteomes" id="UP000077037"/>
    </source>
</evidence>
<feature type="chain" id="PRO_5007614832" evidence="6">
    <location>
        <begin position="20"/>
        <end position="668"/>
    </location>
</feature>
<dbReference type="PANTHER" id="PTHR43199">
    <property type="entry name" value="GLUTATHIONE HYDROLASE"/>
    <property type="match status" value="1"/>
</dbReference>
<dbReference type="RefSeq" id="WP_066412299.1">
    <property type="nucleotide sequence ID" value="NZ_FKBS01000014.1"/>
</dbReference>
<dbReference type="PRINTS" id="PR01210">
    <property type="entry name" value="GGTRANSPTASE"/>
</dbReference>
<feature type="region of interest" description="Disordered" evidence="5">
    <location>
        <begin position="22"/>
        <end position="47"/>
    </location>
</feature>
<evidence type="ECO:0000256" key="3">
    <source>
        <dbReference type="ARBA" id="ARBA00022801"/>
    </source>
</evidence>
<dbReference type="Pfam" id="PF01019">
    <property type="entry name" value="G_glu_transpept"/>
    <property type="match status" value="1"/>
</dbReference>
<keyword evidence="3" id="KW-0378">Hydrolase</keyword>
<sequence>MKKKTLPLLVLMALTLPLAGCGGSDSDDESPPVVTNPPPTQEPTIIADADPSSCSVVSSSGSAVVVGSGQAGDPAAPEPASGYRLGYRAKYASKYMVVANTPLATKAGCDILKAGGTAADAAIAVQAVLGLVEPQSSTIAGSAFMMYYDAATRQVTAYDGRETAPAAATGYYLARQDQADPASPAPVPSARRSGRSIGVPGVMRMLELAHKEHGKLEWSELFDEGIRLADDGFKIPGRMGNALASSANSLRLDADAVAIYFDVDGNIRETGDTMTNAPYAQTLRILAQKGADGLYTGRIAQDIVNKARQTVGADPARTPITPSLMTTDDLAAYQAKKREPVCTTYRDTYYVCSMSPPSSGGIAIAQTLGILENFDLSGYAPTGPLDEGGIPTVMGVHLVSEAERLAYADRDKYVADTDFVPLPGRGVASMLDKNYLKSRSNLINTAASMGTATAGVFDSATARFGIDNTVEYGTTHFSIVDTYGNVVSMTTTVESSMGSYHMTNGFLLTNQLTDFNSPPIGGDGNPIANRVEAGKRPRSTMAPTLVFKGTEPGDFLMATGSPGGGTIIQYVVKTVVGALDWKLNAQQATSLVDFGASNSPNTSIDTSNTTLDLGALQDGLRLLGHGISAGAQSSGISTIMRVEKDGVMQLEGGVDPRREGIVLGNGAL</sequence>
<dbReference type="GO" id="GO:0103068">
    <property type="term" value="F:leukotriene C4 gamma-glutamyl transferase activity"/>
    <property type="evidence" value="ECO:0007669"/>
    <property type="project" value="UniProtKB-EC"/>
</dbReference>
<evidence type="ECO:0000256" key="5">
    <source>
        <dbReference type="SAM" id="MobiDB-lite"/>
    </source>
</evidence>
<keyword evidence="4" id="KW-0865">Zymogen</keyword>
<organism evidence="7 8">
    <name type="scientific">Bordetella ansorpii</name>
    <dbReference type="NCBI Taxonomy" id="288768"/>
    <lineage>
        <taxon>Bacteria</taxon>
        <taxon>Pseudomonadati</taxon>
        <taxon>Pseudomonadota</taxon>
        <taxon>Betaproteobacteria</taxon>
        <taxon>Burkholderiales</taxon>
        <taxon>Alcaligenaceae</taxon>
        <taxon>Bordetella</taxon>
    </lineage>
</organism>
<keyword evidence="6" id="KW-0732">Signal</keyword>
<dbReference type="SUPFAM" id="SSF56235">
    <property type="entry name" value="N-terminal nucleophile aminohydrolases (Ntn hydrolases)"/>
    <property type="match status" value="1"/>
</dbReference>